<evidence type="ECO:0000256" key="3">
    <source>
        <dbReference type="ARBA" id="ARBA00022723"/>
    </source>
</evidence>
<evidence type="ECO:0000313" key="9">
    <source>
        <dbReference type="Proteomes" id="UP000438448"/>
    </source>
</evidence>
<comment type="caution">
    <text evidence="8">The sequence shown here is derived from an EMBL/GenBank/DDBJ whole genome shotgun (WGS) entry which is preliminary data.</text>
</comment>
<dbReference type="AlphaFoldDB" id="A0A7K0D426"/>
<dbReference type="Proteomes" id="UP000438448">
    <property type="component" value="Unassembled WGS sequence"/>
</dbReference>
<keyword evidence="9" id="KW-1185">Reference proteome</keyword>
<dbReference type="EMBL" id="WEGK01000007">
    <property type="protein sequence ID" value="MQY20480.1"/>
    <property type="molecule type" value="Genomic_DNA"/>
</dbReference>
<protein>
    <recommendedName>
        <fullName evidence="2">carbonic anhydrase</fullName>
        <ecNumber evidence="2">4.2.1.1</ecNumber>
    </recommendedName>
</protein>
<evidence type="ECO:0000256" key="7">
    <source>
        <dbReference type="PIRSR" id="PIRSR601765-1"/>
    </source>
</evidence>
<proteinExistence type="inferred from homology"/>
<dbReference type="Gene3D" id="3.40.1050.10">
    <property type="entry name" value="Carbonic anhydrase"/>
    <property type="match status" value="1"/>
</dbReference>
<dbReference type="PANTHER" id="PTHR43175">
    <property type="entry name" value="CARBONIC ANHYDRASE"/>
    <property type="match status" value="1"/>
</dbReference>
<dbReference type="InterPro" id="IPR036874">
    <property type="entry name" value="Carbonic_anhydrase_sf"/>
</dbReference>
<feature type="binding site" evidence="7">
    <location>
        <position position="104"/>
    </location>
    <ligand>
        <name>Zn(2+)</name>
        <dbReference type="ChEBI" id="CHEBI:29105"/>
    </ligand>
</feature>
<dbReference type="GO" id="GO:0004089">
    <property type="term" value="F:carbonate dehydratase activity"/>
    <property type="evidence" value="ECO:0007669"/>
    <property type="project" value="UniProtKB-EC"/>
</dbReference>
<dbReference type="RefSeq" id="WP_153411250.1">
    <property type="nucleotide sequence ID" value="NZ_WEGK01000007.1"/>
</dbReference>
<evidence type="ECO:0000256" key="2">
    <source>
        <dbReference type="ARBA" id="ARBA00012925"/>
    </source>
</evidence>
<comment type="catalytic activity">
    <reaction evidence="6">
        <text>hydrogencarbonate + H(+) = CO2 + H2O</text>
        <dbReference type="Rhea" id="RHEA:10748"/>
        <dbReference type="ChEBI" id="CHEBI:15377"/>
        <dbReference type="ChEBI" id="CHEBI:15378"/>
        <dbReference type="ChEBI" id="CHEBI:16526"/>
        <dbReference type="ChEBI" id="CHEBI:17544"/>
        <dbReference type="EC" id="4.2.1.1"/>
    </reaction>
</comment>
<dbReference type="GO" id="GO:0008270">
    <property type="term" value="F:zinc ion binding"/>
    <property type="evidence" value="ECO:0007669"/>
    <property type="project" value="InterPro"/>
</dbReference>
<evidence type="ECO:0000313" key="8">
    <source>
        <dbReference type="EMBL" id="MQY20480.1"/>
    </source>
</evidence>
<keyword evidence="8" id="KW-0456">Lyase</keyword>
<dbReference type="PANTHER" id="PTHR43175:SF3">
    <property type="entry name" value="CARBON DISULFIDE HYDROLASE"/>
    <property type="match status" value="1"/>
</dbReference>
<evidence type="ECO:0000256" key="6">
    <source>
        <dbReference type="ARBA" id="ARBA00048348"/>
    </source>
</evidence>
<accession>A0A7K0D426</accession>
<organism evidence="8 9">
    <name type="scientific">Nocardia macrotermitis</name>
    <dbReference type="NCBI Taxonomy" id="2585198"/>
    <lineage>
        <taxon>Bacteria</taxon>
        <taxon>Bacillati</taxon>
        <taxon>Actinomycetota</taxon>
        <taxon>Actinomycetes</taxon>
        <taxon>Mycobacteriales</taxon>
        <taxon>Nocardiaceae</taxon>
        <taxon>Nocardia</taxon>
    </lineage>
</organism>
<name>A0A7K0D426_9NOCA</name>
<evidence type="ECO:0000256" key="1">
    <source>
        <dbReference type="ARBA" id="ARBA00006217"/>
    </source>
</evidence>
<evidence type="ECO:0000256" key="4">
    <source>
        <dbReference type="ARBA" id="ARBA00022833"/>
    </source>
</evidence>
<dbReference type="EC" id="4.2.1.1" evidence="2"/>
<feature type="binding site" evidence="7">
    <location>
        <position position="107"/>
    </location>
    <ligand>
        <name>Zn(2+)</name>
        <dbReference type="ChEBI" id="CHEBI:29105"/>
    </ligand>
</feature>
<comment type="similarity">
    <text evidence="1">Belongs to the beta-class carbonic anhydrase family.</text>
</comment>
<dbReference type="OrthoDB" id="8968066at2"/>
<feature type="binding site" evidence="7">
    <location>
        <position position="46"/>
    </location>
    <ligand>
        <name>Zn(2+)</name>
        <dbReference type="ChEBI" id="CHEBI:29105"/>
    </ligand>
</feature>
<keyword evidence="4 7" id="KW-0862">Zinc</keyword>
<dbReference type="SMART" id="SM00947">
    <property type="entry name" value="Pro_CA"/>
    <property type="match status" value="1"/>
</dbReference>
<comment type="function">
    <text evidence="5">Catalyzes the reversible hydration of carbon dioxide to form bicarbonate.</text>
</comment>
<dbReference type="SUPFAM" id="SSF53056">
    <property type="entry name" value="beta-carbonic anhydrase, cab"/>
    <property type="match status" value="1"/>
</dbReference>
<sequence length="185" mass="20279">MSVTTPSRFSVFLERNEQFAATDAKRRIPEIPFLPLQQLYVITCIDPRVEPAGILGARLGEAIVARNIGGRVTSSVIKDLAWVYHLHETKAPDADWFEVAIIHHNDCGSALFADDELRHGFAARGGYDDRTARDLAVLDPAATVRADVDRLRAAPELASGRHRLVIGGYSYDLDSGRITTVVSPA</sequence>
<dbReference type="InterPro" id="IPR001765">
    <property type="entry name" value="Carbonic_anhydrase"/>
</dbReference>
<reference evidence="8 9" key="1">
    <citation type="submission" date="2019-10" db="EMBL/GenBank/DDBJ databases">
        <title>Nocardia macrotermitis sp. nov. and Nocardia aurantia sp. nov., isolated from the gut of fungus growing-termite Macrotermes natalensis.</title>
        <authorList>
            <person name="Benndorf R."/>
            <person name="Schwitalla J."/>
            <person name="Martin K."/>
            <person name="De Beer W."/>
            <person name="Kaster A.-K."/>
            <person name="Vollmers J."/>
            <person name="Poulsen M."/>
            <person name="Beemelmanns C."/>
        </authorList>
    </citation>
    <scope>NUCLEOTIDE SEQUENCE [LARGE SCALE GENOMIC DNA]</scope>
    <source>
        <strain evidence="8 9">RB20</strain>
    </source>
</reference>
<keyword evidence="3 7" id="KW-0479">Metal-binding</keyword>
<gene>
    <name evidence="8" type="primary">mtcA1</name>
    <name evidence="8" type="ORF">NRB20_35850</name>
</gene>
<feature type="binding site" evidence="7">
    <location>
        <position position="44"/>
    </location>
    <ligand>
        <name>Zn(2+)</name>
        <dbReference type="ChEBI" id="CHEBI:29105"/>
    </ligand>
</feature>
<dbReference type="Pfam" id="PF00484">
    <property type="entry name" value="Pro_CA"/>
    <property type="match status" value="1"/>
</dbReference>
<comment type="cofactor">
    <cofactor evidence="7">
        <name>Zn(2+)</name>
        <dbReference type="ChEBI" id="CHEBI:29105"/>
    </cofactor>
    <text evidence="7">Binds 1 zinc ion per subunit.</text>
</comment>
<evidence type="ECO:0000256" key="5">
    <source>
        <dbReference type="ARBA" id="ARBA00024993"/>
    </source>
</evidence>